<organism evidence="1 2">
    <name type="scientific">Apolygus lucorum</name>
    <name type="common">Small green plant bug</name>
    <name type="synonym">Lygocoris lucorum</name>
    <dbReference type="NCBI Taxonomy" id="248454"/>
    <lineage>
        <taxon>Eukaryota</taxon>
        <taxon>Metazoa</taxon>
        <taxon>Ecdysozoa</taxon>
        <taxon>Arthropoda</taxon>
        <taxon>Hexapoda</taxon>
        <taxon>Insecta</taxon>
        <taxon>Pterygota</taxon>
        <taxon>Neoptera</taxon>
        <taxon>Paraneoptera</taxon>
        <taxon>Hemiptera</taxon>
        <taxon>Heteroptera</taxon>
        <taxon>Panheteroptera</taxon>
        <taxon>Cimicomorpha</taxon>
        <taxon>Miridae</taxon>
        <taxon>Mirini</taxon>
        <taxon>Apolygus</taxon>
    </lineage>
</organism>
<evidence type="ECO:0000313" key="1">
    <source>
        <dbReference type="EMBL" id="KAF6210000.1"/>
    </source>
</evidence>
<name>A0A8S9XLV6_APOLU</name>
<keyword evidence="2" id="KW-1185">Reference proteome</keyword>
<dbReference type="AlphaFoldDB" id="A0A8S9XLV6"/>
<feature type="non-terminal residue" evidence="1">
    <location>
        <position position="141"/>
    </location>
</feature>
<sequence length="141" mass="16239">IWTTWLSAGIAVSQRLFSSRRSFYTRRPGRDAIDSLPFRESYDHDIIFRALRLFFGIVPTNARNTLLATCALFSRIGSISAPLTPTIGSLHQSCDSIRNILFTGRSFSIITTRDEVQRASRYVVGCRKYREKEERKLETRM</sequence>
<evidence type="ECO:0000313" key="2">
    <source>
        <dbReference type="Proteomes" id="UP000466442"/>
    </source>
</evidence>
<dbReference type="OrthoDB" id="3936150at2759"/>
<comment type="caution">
    <text evidence="1">The sequence shown here is derived from an EMBL/GenBank/DDBJ whole genome shotgun (WGS) entry which is preliminary data.</text>
</comment>
<proteinExistence type="predicted"/>
<dbReference type="EMBL" id="WIXP02000006">
    <property type="protein sequence ID" value="KAF6210000.1"/>
    <property type="molecule type" value="Genomic_DNA"/>
</dbReference>
<dbReference type="Proteomes" id="UP000466442">
    <property type="component" value="Unassembled WGS sequence"/>
</dbReference>
<accession>A0A8S9XLV6</accession>
<gene>
    <name evidence="1" type="ORF">GE061_015755</name>
</gene>
<reference evidence="1" key="1">
    <citation type="journal article" date="2021" name="Mol. Ecol. Resour.">
        <title>Apolygus lucorum genome provides insights into omnivorousness and mesophyll feeding.</title>
        <authorList>
            <person name="Liu Y."/>
            <person name="Liu H."/>
            <person name="Wang H."/>
            <person name="Huang T."/>
            <person name="Liu B."/>
            <person name="Yang B."/>
            <person name="Yin L."/>
            <person name="Li B."/>
            <person name="Zhang Y."/>
            <person name="Zhang S."/>
            <person name="Jiang F."/>
            <person name="Zhang X."/>
            <person name="Ren Y."/>
            <person name="Wang B."/>
            <person name="Wang S."/>
            <person name="Lu Y."/>
            <person name="Wu K."/>
            <person name="Fan W."/>
            <person name="Wang G."/>
        </authorList>
    </citation>
    <scope>NUCLEOTIDE SEQUENCE</scope>
    <source>
        <strain evidence="1">12Hb</strain>
    </source>
</reference>
<protein>
    <submittedName>
        <fullName evidence="1">Uncharacterized protein</fullName>
    </submittedName>
</protein>